<dbReference type="Proteomes" id="UP000509161">
    <property type="component" value="Segment"/>
</dbReference>
<protein>
    <submittedName>
        <fullName evidence="2">Uncharacterized protein</fullName>
    </submittedName>
</protein>
<dbReference type="EMBL" id="MT442039">
    <property type="protein sequence ID" value="QKN88520.1"/>
    <property type="molecule type" value="Genomic_DNA"/>
</dbReference>
<accession>A0A6M9Z6A1</accession>
<organism evidence="2 3">
    <name type="scientific">Vibrio phage vB_ValS_X1</name>
    <dbReference type="NCBI Taxonomy" id="2736341"/>
    <lineage>
        <taxon>Viruses</taxon>
        <taxon>Duplodnaviria</taxon>
        <taxon>Heunggongvirae</taxon>
        <taxon>Uroviricota</taxon>
        <taxon>Caudoviricetes</taxon>
        <taxon>Demerecviridae</taxon>
        <taxon>Pogseptimavirus</taxon>
        <taxon>Pogseptimavirus VspSw1</taxon>
    </lineage>
</organism>
<reference evidence="2 3" key="1">
    <citation type="submission" date="2020-05" db="EMBL/GenBank/DDBJ databases">
        <title>Biological and Genomic Analysis of Vibrio Phage vB_ValS_X1 Sheds Novel Insights into Evolution and Interaction of Vibrio-phage.</title>
        <authorList>
            <person name="Zhong W."/>
            <person name="Yang Y."/>
            <person name="Cai L."/>
            <person name="Xu J."/>
            <person name="Zhang R."/>
        </authorList>
    </citation>
    <scope>NUCLEOTIDE SEQUENCE [LARGE SCALE GENOMIC DNA]</scope>
</reference>
<evidence type="ECO:0000313" key="3">
    <source>
        <dbReference type="Proteomes" id="UP000509161"/>
    </source>
</evidence>
<name>A0A6M9Z6A1_9CAUD</name>
<sequence>MIKAKAKELLIVVAILLGILTISAVVAGLFYGTIAYIIGSMVGVI</sequence>
<feature type="transmembrane region" description="Helical" evidence="1">
    <location>
        <begin position="9"/>
        <end position="38"/>
    </location>
</feature>
<gene>
    <name evidence="2" type="ORF">vBValSX1_127</name>
</gene>
<keyword evidence="1" id="KW-1133">Transmembrane helix</keyword>
<keyword evidence="1" id="KW-0472">Membrane</keyword>
<evidence type="ECO:0000256" key="1">
    <source>
        <dbReference type="SAM" id="Phobius"/>
    </source>
</evidence>
<evidence type="ECO:0000313" key="2">
    <source>
        <dbReference type="EMBL" id="QKN88520.1"/>
    </source>
</evidence>
<proteinExistence type="predicted"/>
<keyword evidence="1" id="KW-0812">Transmembrane</keyword>